<dbReference type="InterPro" id="IPR010099">
    <property type="entry name" value="SDR39U1"/>
</dbReference>
<dbReference type="PANTHER" id="PTHR11092:SF0">
    <property type="entry name" value="EPIMERASE FAMILY PROTEIN SDR39U1"/>
    <property type="match status" value="1"/>
</dbReference>
<dbReference type="NCBIfam" id="TIGR01777">
    <property type="entry name" value="yfcH"/>
    <property type="match status" value="1"/>
</dbReference>
<organism evidence="4 5">
    <name type="scientific">Mesonia aestuariivivens</name>
    <dbReference type="NCBI Taxonomy" id="2796128"/>
    <lineage>
        <taxon>Bacteria</taxon>
        <taxon>Pseudomonadati</taxon>
        <taxon>Bacteroidota</taxon>
        <taxon>Flavobacteriia</taxon>
        <taxon>Flavobacteriales</taxon>
        <taxon>Flavobacteriaceae</taxon>
        <taxon>Mesonia</taxon>
    </lineage>
</organism>
<evidence type="ECO:0000256" key="1">
    <source>
        <dbReference type="ARBA" id="ARBA00009353"/>
    </source>
</evidence>
<keyword evidence="5" id="KW-1185">Reference proteome</keyword>
<protein>
    <submittedName>
        <fullName evidence="4">TIGR01777 family oxidoreductase</fullName>
    </submittedName>
</protein>
<accession>A0ABS6W428</accession>
<dbReference type="RefSeq" id="WP_219040856.1">
    <property type="nucleotide sequence ID" value="NZ_JAHWDF010000014.1"/>
</dbReference>
<evidence type="ECO:0000313" key="4">
    <source>
        <dbReference type="EMBL" id="MBW2962574.1"/>
    </source>
</evidence>
<gene>
    <name evidence="4" type="ORF">KW502_12300</name>
</gene>
<feature type="domain" description="DUF1731" evidence="3">
    <location>
        <begin position="254"/>
        <end position="300"/>
    </location>
</feature>
<proteinExistence type="inferred from homology"/>
<dbReference type="PANTHER" id="PTHR11092">
    <property type="entry name" value="SUGAR NUCLEOTIDE EPIMERASE RELATED"/>
    <property type="match status" value="1"/>
</dbReference>
<sequence length="301" mass="33201">MKVLITGATGLVGSEIVKLCHKEKIAVNYLTTSKDKIENQSNYQGFYWNPNKGEIDESCLEGVTKIINLVGASVSKPWTSSHKKAIIESRVNSANLLLKTLKENENQITQIVSASAIGVYPDSLTNLYHEDYTGKAADNFLGEVVNLWETAVDQFEQEGLEVCKVRIGLVLSDKGGALEPLQKVINNYIGSPLGSGKQWQSWIHIEDLARIFIFAIQKNIDGIINGVAPNPVTNKRLTYIIAKKLHKPIIMPKVPKLVLNTVLGERSALVLSSQLVSNSKLDALGFIYYYSYVGPALEDLL</sequence>
<feature type="domain" description="NAD-dependent epimerase/dehydratase" evidence="2">
    <location>
        <begin position="3"/>
        <end position="219"/>
    </location>
</feature>
<dbReference type="EMBL" id="JAHWDF010000014">
    <property type="protein sequence ID" value="MBW2962574.1"/>
    <property type="molecule type" value="Genomic_DNA"/>
</dbReference>
<comment type="similarity">
    <text evidence="1">Belongs to the NAD(P)-dependent epimerase/dehydratase family. SDR39U1 subfamily.</text>
</comment>
<dbReference type="InterPro" id="IPR013549">
    <property type="entry name" value="DUF1731"/>
</dbReference>
<dbReference type="Pfam" id="PF08338">
    <property type="entry name" value="DUF1731"/>
    <property type="match status" value="1"/>
</dbReference>
<evidence type="ECO:0000259" key="2">
    <source>
        <dbReference type="Pfam" id="PF01370"/>
    </source>
</evidence>
<dbReference type="Pfam" id="PF01370">
    <property type="entry name" value="Epimerase"/>
    <property type="match status" value="1"/>
</dbReference>
<dbReference type="InterPro" id="IPR001509">
    <property type="entry name" value="Epimerase_deHydtase"/>
</dbReference>
<name>A0ABS6W428_9FLAO</name>
<evidence type="ECO:0000313" key="5">
    <source>
        <dbReference type="Proteomes" id="UP000719267"/>
    </source>
</evidence>
<evidence type="ECO:0000259" key="3">
    <source>
        <dbReference type="Pfam" id="PF08338"/>
    </source>
</evidence>
<reference evidence="4 5" key="1">
    <citation type="submission" date="2021-07" db="EMBL/GenBank/DDBJ databases">
        <title>Mesonia aestuariivivens sp. nov., isolated from a tidal flat.</title>
        <authorList>
            <person name="Kim Y.-O."/>
            <person name="Yoon J.-H."/>
        </authorList>
    </citation>
    <scope>NUCLEOTIDE SEQUENCE [LARGE SCALE GENOMIC DNA]</scope>
    <source>
        <strain evidence="4 5">JHPTF-M18</strain>
    </source>
</reference>
<dbReference type="Proteomes" id="UP000719267">
    <property type="component" value="Unassembled WGS sequence"/>
</dbReference>
<comment type="caution">
    <text evidence="4">The sequence shown here is derived from an EMBL/GenBank/DDBJ whole genome shotgun (WGS) entry which is preliminary data.</text>
</comment>